<feature type="domain" description="DNA2/NAM7 helicase helicase" evidence="11">
    <location>
        <begin position="1140"/>
        <end position="1426"/>
    </location>
</feature>
<feature type="coiled-coil region" evidence="8">
    <location>
        <begin position="1311"/>
        <end position="1338"/>
    </location>
</feature>
<feature type="compositionally biased region" description="Polar residues" evidence="9">
    <location>
        <begin position="1900"/>
        <end position="1912"/>
    </location>
</feature>
<keyword evidence="8" id="KW-0175">Coiled coil</keyword>
<dbReference type="Pfam" id="PF13087">
    <property type="entry name" value="AAA_12"/>
    <property type="match status" value="1"/>
</dbReference>
<dbReference type="FunFam" id="3.40.50.300:FF:001152">
    <property type="entry name" value="tRNA-splicing endonuclease, putative"/>
    <property type="match status" value="1"/>
</dbReference>
<feature type="region of interest" description="Disordered" evidence="9">
    <location>
        <begin position="735"/>
        <end position="767"/>
    </location>
</feature>
<dbReference type="InterPro" id="IPR041679">
    <property type="entry name" value="DNA2/NAM7-like_C"/>
</dbReference>
<feature type="compositionally biased region" description="Polar residues" evidence="9">
    <location>
        <begin position="1780"/>
        <end position="1789"/>
    </location>
</feature>
<evidence type="ECO:0008006" key="16">
    <source>
        <dbReference type="Google" id="ProtNLM"/>
    </source>
</evidence>
<feature type="compositionally biased region" description="Gly residues" evidence="9">
    <location>
        <begin position="1876"/>
        <end position="1892"/>
    </location>
</feature>
<dbReference type="GO" id="GO:0005524">
    <property type="term" value="F:ATP binding"/>
    <property type="evidence" value="ECO:0007669"/>
    <property type="project" value="UniProtKB-KW"/>
</dbReference>
<feature type="region of interest" description="Disordered" evidence="9">
    <location>
        <begin position="803"/>
        <end position="859"/>
    </location>
</feature>
<feature type="compositionally biased region" description="Basic and acidic residues" evidence="9">
    <location>
        <begin position="1680"/>
        <end position="1694"/>
    </location>
</feature>
<dbReference type="GO" id="GO:0016604">
    <property type="term" value="C:nuclear body"/>
    <property type="evidence" value="ECO:0007669"/>
    <property type="project" value="TreeGrafter"/>
</dbReference>
<dbReference type="InterPro" id="IPR056474">
    <property type="entry name" value="SEN1_barrel"/>
</dbReference>
<keyword evidence="5" id="KW-0347">Helicase</keyword>
<keyword evidence="3" id="KW-0547">Nucleotide-binding</keyword>
<evidence type="ECO:0000256" key="3">
    <source>
        <dbReference type="ARBA" id="ARBA00022741"/>
    </source>
</evidence>
<dbReference type="GO" id="GO:0001147">
    <property type="term" value="F:transcription termination site sequence-specific DNA binding"/>
    <property type="evidence" value="ECO:0007669"/>
    <property type="project" value="TreeGrafter"/>
</dbReference>
<organism evidence="14 15">
    <name type="scientific">Diutina rugosa</name>
    <name type="common">Yeast</name>
    <name type="synonym">Candida rugosa</name>
    <dbReference type="NCBI Taxonomy" id="5481"/>
    <lineage>
        <taxon>Eukaryota</taxon>
        <taxon>Fungi</taxon>
        <taxon>Dikarya</taxon>
        <taxon>Ascomycota</taxon>
        <taxon>Saccharomycotina</taxon>
        <taxon>Pichiomycetes</taxon>
        <taxon>Debaryomycetaceae</taxon>
        <taxon>Diutina</taxon>
    </lineage>
</organism>
<dbReference type="InterPro" id="IPR027417">
    <property type="entry name" value="P-loop_NTPase"/>
</dbReference>
<evidence type="ECO:0000256" key="7">
    <source>
        <dbReference type="ARBA" id="ARBA00023242"/>
    </source>
</evidence>
<dbReference type="CDD" id="cd21408">
    <property type="entry name" value="1B_Sen1p-like"/>
    <property type="match status" value="1"/>
</dbReference>
<comment type="caution">
    <text evidence="14">The sequence shown here is derived from an EMBL/GenBank/DDBJ whole genome shotgun (WGS) entry which is preliminary data.</text>
</comment>
<feature type="region of interest" description="Disordered" evidence="9">
    <location>
        <begin position="1669"/>
        <end position="1924"/>
    </location>
</feature>
<feature type="compositionally biased region" description="Basic and acidic residues" evidence="9">
    <location>
        <begin position="1764"/>
        <end position="1779"/>
    </location>
</feature>
<dbReference type="RefSeq" id="XP_034010381.1">
    <property type="nucleotide sequence ID" value="XM_034157909.1"/>
</dbReference>
<dbReference type="InterPro" id="IPR045055">
    <property type="entry name" value="DNA2/NAM7-like"/>
</dbReference>
<feature type="compositionally biased region" description="Basic and acidic residues" evidence="9">
    <location>
        <begin position="1702"/>
        <end position="1714"/>
    </location>
</feature>
<feature type="domain" description="DNA2/NAM7 helicase-like C-terminal" evidence="12">
    <location>
        <begin position="1433"/>
        <end position="1629"/>
    </location>
</feature>
<protein>
    <recommendedName>
        <fullName evidence="16">UvrD-like helicase ATP-binding domain-containing protein</fullName>
    </recommendedName>
</protein>
<dbReference type="GO" id="GO:0016787">
    <property type="term" value="F:hydrolase activity"/>
    <property type="evidence" value="ECO:0007669"/>
    <property type="project" value="UniProtKB-KW"/>
</dbReference>
<feature type="domain" description="Helicase SEN1 beta-barrel" evidence="13">
    <location>
        <begin position="980"/>
        <end position="1090"/>
    </location>
</feature>
<evidence type="ECO:0000259" key="10">
    <source>
        <dbReference type="Pfam" id="PF12726"/>
    </source>
</evidence>
<evidence type="ECO:0000256" key="8">
    <source>
        <dbReference type="SAM" id="Coils"/>
    </source>
</evidence>
<dbReference type="InterPro" id="IPR047187">
    <property type="entry name" value="SF1_C_Upf1"/>
</dbReference>
<dbReference type="FunFam" id="3.40.50.300:FF:000326">
    <property type="entry name" value="P-loop containing nucleoside triphosphate hydrolase"/>
    <property type="match status" value="1"/>
</dbReference>
<keyword evidence="7" id="KW-0539">Nucleus</keyword>
<dbReference type="PANTHER" id="PTHR10887">
    <property type="entry name" value="DNA2/NAM7 HELICASE FAMILY"/>
    <property type="match status" value="1"/>
</dbReference>
<evidence type="ECO:0000256" key="2">
    <source>
        <dbReference type="ARBA" id="ARBA00007913"/>
    </source>
</evidence>
<dbReference type="InterPro" id="IPR024481">
    <property type="entry name" value="Helicase_Sen1_N"/>
</dbReference>
<dbReference type="OrthoDB" id="6513042at2759"/>
<dbReference type="GO" id="GO:0003678">
    <property type="term" value="F:DNA helicase activity"/>
    <property type="evidence" value="ECO:0007669"/>
    <property type="project" value="UniProtKB-ARBA"/>
</dbReference>
<dbReference type="EMBL" id="SWFT01000149">
    <property type="protein sequence ID" value="KAA8898124.1"/>
    <property type="molecule type" value="Genomic_DNA"/>
</dbReference>
<keyword evidence="4" id="KW-0378">Hydrolase</keyword>
<dbReference type="OMA" id="ICKCLEY"/>
<dbReference type="Pfam" id="PF12726">
    <property type="entry name" value="SEN1_N"/>
    <property type="match status" value="1"/>
</dbReference>
<dbReference type="Pfam" id="PF23576">
    <property type="entry name" value="SEN1_barrel"/>
    <property type="match status" value="1"/>
</dbReference>
<dbReference type="SUPFAM" id="SSF52540">
    <property type="entry name" value="P-loop containing nucleoside triphosphate hydrolases"/>
    <property type="match status" value="1"/>
</dbReference>
<accession>A0A642UFS9</accession>
<evidence type="ECO:0000313" key="14">
    <source>
        <dbReference type="EMBL" id="KAA8898124.1"/>
    </source>
</evidence>
<dbReference type="InterPro" id="IPR044340">
    <property type="entry name" value="Helicase_Sen1_1B_dom"/>
</dbReference>
<evidence type="ECO:0000256" key="1">
    <source>
        <dbReference type="ARBA" id="ARBA00004123"/>
    </source>
</evidence>
<dbReference type="CDD" id="cd18808">
    <property type="entry name" value="SF1_C_Upf1"/>
    <property type="match status" value="1"/>
</dbReference>
<evidence type="ECO:0000259" key="12">
    <source>
        <dbReference type="Pfam" id="PF13087"/>
    </source>
</evidence>
<evidence type="ECO:0000259" key="11">
    <source>
        <dbReference type="Pfam" id="PF13086"/>
    </source>
</evidence>
<gene>
    <name evidence="14" type="ORF">DIURU_004979</name>
</gene>
<evidence type="ECO:0000256" key="5">
    <source>
        <dbReference type="ARBA" id="ARBA00022806"/>
    </source>
</evidence>
<feature type="compositionally biased region" description="Basic and acidic residues" evidence="9">
    <location>
        <begin position="1726"/>
        <end position="1753"/>
    </location>
</feature>
<dbReference type="InterPro" id="IPR041677">
    <property type="entry name" value="DNA2/NAM7_AAA_11"/>
</dbReference>
<feature type="compositionally biased region" description="Low complexity" evidence="9">
    <location>
        <begin position="735"/>
        <end position="755"/>
    </location>
</feature>
<evidence type="ECO:0000256" key="9">
    <source>
        <dbReference type="SAM" id="MobiDB-lite"/>
    </source>
</evidence>
<evidence type="ECO:0000256" key="6">
    <source>
        <dbReference type="ARBA" id="ARBA00022840"/>
    </source>
</evidence>
<reference evidence="14 15" key="1">
    <citation type="submission" date="2019-07" db="EMBL/GenBank/DDBJ databases">
        <title>Genome assembly of two rare yeast pathogens: Diutina rugosa and Trichomonascus ciferrii.</title>
        <authorList>
            <person name="Mixao V."/>
            <person name="Saus E."/>
            <person name="Hansen A."/>
            <person name="Lass-Flor C."/>
            <person name="Gabaldon T."/>
        </authorList>
    </citation>
    <scope>NUCLEOTIDE SEQUENCE [LARGE SCALE GENOMIC DNA]</scope>
    <source>
        <strain evidence="14 15">CBS 613</strain>
    </source>
</reference>
<dbReference type="GO" id="GO:0006369">
    <property type="term" value="P:termination of RNA polymerase II transcription"/>
    <property type="evidence" value="ECO:0007669"/>
    <property type="project" value="TreeGrafter"/>
</dbReference>
<dbReference type="VEuPathDB" id="FungiDB:DIURU_004979"/>
<keyword evidence="15" id="KW-1185">Reference proteome</keyword>
<feature type="domain" description="Helicase Sen1 N-terminal" evidence="10">
    <location>
        <begin position="3"/>
        <end position="665"/>
    </location>
</feature>
<comment type="subcellular location">
    <subcellularLocation>
        <location evidence="1">Nucleus</location>
    </subcellularLocation>
</comment>
<dbReference type="GeneID" id="54783630"/>
<evidence type="ECO:0000259" key="13">
    <source>
        <dbReference type="Pfam" id="PF23576"/>
    </source>
</evidence>
<dbReference type="PANTHER" id="PTHR10887:SF495">
    <property type="entry name" value="HELICASE SENATAXIN ISOFORM X1-RELATED"/>
    <property type="match status" value="1"/>
</dbReference>
<evidence type="ECO:0000256" key="4">
    <source>
        <dbReference type="ARBA" id="ARBA00022801"/>
    </source>
</evidence>
<dbReference type="Gene3D" id="3.40.50.300">
    <property type="entry name" value="P-loop containing nucleotide triphosphate hydrolases"/>
    <property type="match status" value="2"/>
</dbReference>
<dbReference type="GO" id="GO:0005694">
    <property type="term" value="C:chromosome"/>
    <property type="evidence" value="ECO:0007669"/>
    <property type="project" value="UniProtKB-ARBA"/>
</dbReference>
<name>A0A642UFS9_DIURU</name>
<keyword evidence="6" id="KW-0067">ATP-binding</keyword>
<evidence type="ECO:0000313" key="15">
    <source>
        <dbReference type="Proteomes" id="UP000449547"/>
    </source>
</evidence>
<dbReference type="Proteomes" id="UP000449547">
    <property type="component" value="Unassembled WGS sequence"/>
</dbReference>
<comment type="similarity">
    <text evidence="2">Belongs to the DNA2/NAM7 helicase family.</text>
</comment>
<dbReference type="CDD" id="cd18042">
    <property type="entry name" value="DEXXQc_SETX"/>
    <property type="match status" value="1"/>
</dbReference>
<sequence>MQSVMQFLDIITQWEGGRVANILKDRNSDPTHVRNAILSCMYDPRLLRLEGSIANDFVEAVERVQYSPDTVLSGLAYLALEPTSSRSNQALAYKWMEKLQSQHIVLTANQVMPPLVDGIMYYFYRIQNSKFYSDEASIKFWKFMNRFIDLVDNSAILEKFNTPPDMEKMSEYTNVHLYSLIRVLFNNMMSSLNEPLPALFEILAKMLTRFGSQLWQYTDHITWSQVLDCTLSNSHYKKQLLETSVCGTVLTVGWFDPLLNSISQVQFYTAAVRYATYLLNVCASVSPAESVPNVSTLKSVAVNYFFRVFEGTPVDITSEKYSIYMLQLKEARTNIDGFHNQIVDFAIKEKSQIAQDLICKCLEYDLGLYGHNTWEISNGRIPEIFEMWPKLYQTLLSRPIYAGSDFCSALFNSFKRIIYVISFMKRKESFSKQLADIRDKHNDVVNVMMKTFQKLLDSIALSDPEGLRRSVLTKEGSEALWATLFSPHVGPSGLDVLYSAFSDEGGARLEAVKRLINADLELAVGSISTSLRKVVTVDAFEPCPKIIRILMDVFQALGDPLSGLLVSAKLSEPSNVLALWNESWAFLKWMYDKTFVWAHQYATEHLEEYARDVLDVSRQIFDSFRMISNKLKKPPQELFQSVMLAFNSLVVWLRLGDPVLLNQCLALVFDGFDLSIDLKIDIDHKFLTYFISYGARAKKFNNKLSTQQRTDILNKAREFGATDLVDKIVRETTQSRTSSIESSSSSPTTSASGLTYTSRKPGLPSQQTISRFGTATRLAPRAPAQAPASPQFKSPGMEAVRAELKSTREQVRSPINYSSPAPPRPAGFNNRKSNEAQVLRSVRKRGQSGELSSDDDDETDLSDLFVESKKPKAKVVEVDMHGRPLPKFVGKPPRGMSPEELKRKEEENMRMRLNVNLKPFYSQILKWNYNSDDQYPTADKDCFQPVKSTYADARDYVKTMEPLLMLECWSGIQQAKRTVQETPFKLTVGSRLSVDGFFDVYTSIPKGVIQDRKISDSDLLVLAHPESNHAENDQQIANFIKDGTTTTCLAKVKEIKSANAEFSDVTLRVYPQGSMMGVLTPQTEIYGMRVMQMITVEREYSSLKGLQWYDLEKDVLSATPAAPIDILDEDAKKVGETYGVNPSQAKAIMGSAQSKGFSLIQGPPGTGKTKTILGCIGYFLSQQKNPKSLTVPRNDNIKDIDSTHIPKILICAPSNAAVDELLIRIRDGIKLNSGDMIVPKVVRLGRSDAINASVKDLTLEELVDKELAANLGDRQRIQIDPKIREQHTAATKERDSIRKRIQQGDLSESELSKLETKIREVNKKRNELAKMLDSQREQASIQHRTREIERRNCQAKILSSASIICSTLSGSAHDFLKSLSMKFESVIIDEACQCVELSALIPLRYGARKCIMVGDPNQLPPTVLSQAASGLDYEQSLFVRMQKQHPDSVYLLDVQYRMHPEISVFPSREFYEGKLSDGPNMFEKNTRPWHHHFPFTPFRFFDVQSQHQVNSLTKSLYNKSEASMVLDMVLEIQKFVEPAQFTGMVGIISPYKEQIRVIRNLFINKFGSLITKEIDFNTVDGFQGQEKEIIIMSTVRASESGSVGFLSDVRRMNVALTRARTSLWILGNADSLRRNKIWRRLLRDAEERHCLNSVAGNNLKLLMANGDPMAGSSLNATTRSRREDTKSRTEDKQHPNSVEPRQAVKVESQRKSDESSNPNNNTEDGENLKVDDARRKHPLHGEQTDRKRFKQADGSEPTLFNRIGEPKPDVDYKEDKKSSIFDSATSGPNKSGVRHKPYIHPGNSMPSNSGVIQASLGPNHEISISDEPEGSGNQPRPTFQGYRDRGGRGRGTRGNFGSRGTYRGESSGYHTNYRGGFRGGRGGGHSNRGGFRGESHVPAPTSSGKIPKKSSNPIFIKRRPPPKP</sequence>
<proteinExistence type="inferred from homology"/>
<dbReference type="Pfam" id="PF13086">
    <property type="entry name" value="AAA_11"/>
    <property type="match status" value="1"/>
</dbReference>